<keyword evidence="3" id="KW-1185">Reference proteome</keyword>
<keyword evidence="1" id="KW-1133">Transmembrane helix</keyword>
<dbReference type="KEGG" id="cber:B5D82_14145"/>
<evidence type="ECO:0000313" key="3">
    <source>
        <dbReference type="Proteomes" id="UP000202259"/>
    </source>
</evidence>
<keyword evidence="1" id="KW-0812">Transmembrane</keyword>
<dbReference type="OrthoDB" id="6401878at2"/>
<organism evidence="2 3">
    <name type="scientific">Cognaticolwellia beringensis</name>
    <dbReference type="NCBI Taxonomy" id="1967665"/>
    <lineage>
        <taxon>Bacteria</taxon>
        <taxon>Pseudomonadati</taxon>
        <taxon>Pseudomonadota</taxon>
        <taxon>Gammaproteobacteria</taxon>
        <taxon>Alteromonadales</taxon>
        <taxon>Colwelliaceae</taxon>
        <taxon>Cognaticolwellia</taxon>
    </lineage>
</organism>
<name>A0A222GAB6_9GAMM</name>
<feature type="transmembrane region" description="Helical" evidence="1">
    <location>
        <begin position="38"/>
        <end position="62"/>
    </location>
</feature>
<proteinExistence type="predicted"/>
<dbReference type="Proteomes" id="UP000202259">
    <property type="component" value="Chromosome"/>
</dbReference>
<gene>
    <name evidence="2" type="ORF">B5D82_14145</name>
</gene>
<protein>
    <submittedName>
        <fullName evidence="2">Uncharacterized protein</fullName>
    </submittedName>
</protein>
<reference evidence="2 3" key="1">
    <citation type="submission" date="2017-08" db="EMBL/GenBank/DDBJ databases">
        <title>Complete genome of Colwellia sp. NB097-1, a psychrophile bacterium ioslated from Bering Sea.</title>
        <authorList>
            <person name="Chen X."/>
        </authorList>
    </citation>
    <scope>NUCLEOTIDE SEQUENCE [LARGE SCALE GENOMIC DNA]</scope>
    <source>
        <strain evidence="2 3">NB097-1</strain>
    </source>
</reference>
<keyword evidence="1" id="KW-0472">Membrane</keyword>
<dbReference type="RefSeq" id="WP_081152415.1">
    <property type="nucleotide sequence ID" value="NZ_CP020465.1"/>
</dbReference>
<accession>A0A222GAB6</accession>
<evidence type="ECO:0000256" key="1">
    <source>
        <dbReference type="SAM" id="Phobius"/>
    </source>
</evidence>
<feature type="transmembrane region" description="Helical" evidence="1">
    <location>
        <begin position="12"/>
        <end position="32"/>
    </location>
</feature>
<dbReference type="EMBL" id="CP020465">
    <property type="protein sequence ID" value="ASP48807.1"/>
    <property type="molecule type" value="Genomic_DNA"/>
</dbReference>
<sequence>MEDQVAKVRRSSNLIKGFMALVVIMQAVQVYQTNTLDFGALAGSLGVLSALRGLLLSPALLVVPIKGWFKPNLALTKASYKYLLLAFVLILVSSF</sequence>
<dbReference type="AlphaFoldDB" id="A0A222GAB6"/>
<evidence type="ECO:0000313" key="2">
    <source>
        <dbReference type="EMBL" id="ASP48807.1"/>
    </source>
</evidence>